<protein>
    <submittedName>
        <fullName evidence="2">Carboxypeptidase-like regulatory domain-containing protein</fullName>
    </submittedName>
</protein>
<dbReference type="InterPro" id="IPR008969">
    <property type="entry name" value="CarboxyPept-like_regulatory"/>
</dbReference>
<reference evidence="2" key="2">
    <citation type="journal article" date="2024" name="Antonie Van Leeuwenhoek">
        <title>Roseihalotalea indica gen. nov., sp. nov., a halophilic Bacteroidetes from mesopelagic Southwest Indian Ocean with higher carbohydrate metabolic potential.</title>
        <authorList>
            <person name="Chen B."/>
            <person name="Zhang M."/>
            <person name="Lin D."/>
            <person name="Ye J."/>
            <person name="Tang K."/>
        </authorList>
    </citation>
    <scope>NUCLEOTIDE SEQUENCE</scope>
    <source>
        <strain evidence="2">TK19036</strain>
    </source>
</reference>
<sequence length="238" mass="26901">MKALPYLGLFFFLCAMHPLKAQTAKKNIVGIVKDGQTLQPVPYAHAFSSSLGTYTNERGIFSLPADTADMLHISHINYQFHRVPVRDIQHDTLFVFLRPRDKVLDEILVRGLPTEEKFKQQILNTQIEPTAEEVHAKNNIGQTKKLFLSGYVPTMGSEDNYRNYTRGPQGVSFFSTGPSKGLFKAFGNISRSRQLWKTISLSTLPIATDTLWNRIGFPRRDSLVSDSLQPATTKTFHE</sequence>
<proteinExistence type="predicted"/>
<dbReference type="AlphaFoldDB" id="A0AA49GJA7"/>
<dbReference type="EMBL" id="CP120682">
    <property type="protein sequence ID" value="WKN34716.1"/>
    <property type="molecule type" value="Genomic_DNA"/>
</dbReference>
<keyword evidence="2" id="KW-0645">Protease</keyword>
<evidence type="ECO:0000313" key="2">
    <source>
        <dbReference type="EMBL" id="WKN34716.1"/>
    </source>
</evidence>
<name>A0AA49GJA7_9BACT</name>
<accession>A0AA49GJA7</accession>
<evidence type="ECO:0000256" key="1">
    <source>
        <dbReference type="SAM" id="SignalP"/>
    </source>
</evidence>
<dbReference type="GO" id="GO:0004180">
    <property type="term" value="F:carboxypeptidase activity"/>
    <property type="evidence" value="ECO:0007669"/>
    <property type="project" value="UniProtKB-KW"/>
</dbReference>
<reference evidence="2" key="1">
    <citation type="journal article" date="2023" name="Comput. Struct. Biotechnol. J.">
        <title>Discovery of a novel marine Bacteroidetes with a rich repertoire of carbohydrate-active enzymes.</title>
        <authorList>
            <person name="Chen B."/>
            <person name="Liu G."/>
            <person name="Chen Q."/>
            <person name="Wang H."/>
            <person name="Liu L."/>
            <person name="Tang K."/>
        </authorList>
    </citation>
    <scope>NUCLEOTIDE SEQUENCE</scope>
    <source>
        <strain evidence="2">TK19036</strain>
    </source>
</reference>
<keyword evidence="1" id="KW-0732">Signal</keyword>
<gene>
    <name evidence="2" type="ORF">K4G66_20285</name>
</gene>
<dbReference type="SUPFAM" id="SSF49464">
    <property type="entry name" value="Carboxypeptidase regulatory domain-like"/>
    <property type="match status" value="1"/>
</dbReference>
<keyword evidence="2" id="KW-0121">Carboxypeptidase</keyword>
<organism evidence="2">
    <name type="scientific">Roseihalotalea indica</name>
    <dbReference type="NCBI Taxonomy" id="2867963"/>
    <lineage>
        <taxon>Bacteria</taxon>
        <taxon>Pseudomonadati</taxon>
        <taxon>Bacteroidota</taxon>
        <taxon>Cytophagia</taxon>
        <taxon>Cytophagales</taxon>
        <taxon>Catalimonadaceae</taxon>
        <taxon>Roseihalotalea</taxon>
    </lineage>
</organism>
<keyword evidence="2" id="KW-0378">Hydrolase</keyword>
<feature type="signal peptide" evidence="1">
    <location>
        <begin position="1"/>
        <end position="21"/>
    </location>
</feature>
<feature type="chain" id="PRO_5041464270" evidence="1">
    <location>
        <begin position="22"/>
        <end position="238"/>
    </location>
</feature>